<evidence type="ECO:0000313" key="6">
    <source>
        <dbReference type="EMBL" id="QGJ88048.1"/>
    </source>
</evidence>
<evidence type="ECO:0000256" key="2">
    <source>
        <dbReference type="ARBA" id="ARBA00022692"/>
    </source>
</evidence>
<dbReference type="KEGG" id="vg:55624317"/>
<dbReference type="GO" id="GO:0016020">
    <property type="term" value="C:membrane"/>
    <property type="evidence" value="ECO:0007669"/>
    <property type="project" value="UniProtKB-SubCell"/>
</dbReference>
<evidence type="ECO:0000256" key="3">
    <source>
        <dbReference type="ARBA" id="ARBA00022989"/>
    </source>
</evidence>
<dbReference type="GeneID" id="55624317"/>
<dbReference type="GO" id="GO:0034257">
    <property type="term" value="F:nicotinamide riboside transmembrane transporter activity"/>
    <property type="evidence" value="ECO:0007669"/>
    <property type="project" value="InterPro"/>
</dbReference>
<keyword evidence="4 5" id="KW-0472">Membrane</keyword>
<keyword evidence="7" id="KW-1185">Reference proteome</keyword>
<keyword evidence="2 5" id="KW-0812">Transmembrane</keyword>
<sequence>MELWSWTLALIGMTGVYLTTKKMIAGFIVGVSVQGLWVAFAISTAHYGFIFSALGYGFINFLGIMRWRRDARQQSVAGEDPDDS</sequence>
<proteinExistence type="predicted"/>
<name>A0A649V6P1_9CAUD</name>
<dbReference type="RefSeq" id="YP_009853637.1">
    <property type="nucleotide sequence ID" value="NC_048822.1"/>
</dbReference>
<dbReference type="Proteomes" id="UP000425472">
    <property type="component" value="Segment"/>
</dbReference>
<dbReference type="Pfam" id="PF04973">
    <property type="entry name" value="NMN_transporter"/>
    <property type="match status" value="1"/>
</dbReference>
<evidence type="ECO:0000256" key="1">
    <source>
        <dbReference type="ARBA" id="ARBA00004141"/>
    </source>
</evidence>
<organism evidence="6 7">
    <name type="scientific">Gordonia phage Avazak</name>
    <dbReference type="NCBI Taxonomy" id="2656529"/>
    <lineage>
        <taxon>Viruses</taxon>
        <taxon>Duplodnaviria</taxon>
        <taxon>Heunggongvirae</taxon>
        <taxon>Uroviricota</taxon>
        <taxon>Caudoviricetes</taxon>
        <taxon>Deejayvirinae</taxon>
        <taxon>Tanisvirus</taxon>
        <taxon>Tanisvirus avazak</taxon>
    </lineage>
</organism>
<dbReference type="EMBL" id="MN585971">
    <property type="protein sequence ID" value="QGJ88048.1"/>
    <property type="molecule type" value="Genomic_DNA"/>
</dbReference>
<protein>
    <submittedName>
        <fullName evidence="6">PnuC-like nicotinamide riboside transporter</fullName>
    </submittedName>
</protein>
<keyword evidence="3 5" id="KW-1133">Transmembrane helix</keyword>
<dbReference type="InterPro" id="IPR006419">
    <property type="entry name" value="NMN_transpt_PnuC"/>
</dbReference>
<evidence type="ECO:0000256" key="4">
    <source>
        <dbReference type="ARBA" id="ARBA00023136"/>
    </source>
</evidence>
<reference evidence="6 7" key="1">
    <citation type="submission" date="2019-10" db="EMBL/GenBank/DDBJ databases">
        <authorList>
            <person name="Millar G.J."/>
            <person name="Stotolongo A."/>
            <person name="Acosta C.G."/>
            <person name="Alexandre C.L."/>
            <person name="Birchfield S.K."/>
            <person name="Bradshaw K.L."/>
            <person name="Collins J.L."/>
            <person name="Emile S.L."/>
            <person name="Gale T.J."/>
            <person name="Higgs R.I."/>
            <person name="Jakubik A.E."/>
            <person name="Jasna A.S."/>
            <person name="Lightbourn T.A."/>
            <person name="Ortegon K.B."/>
            <person name="Sargent D.P."/>
            <person name="Thermozier K.N."/>
            <person name="Thomas F."/>
            <person name="Tucker J.D."/>
            <person name="White J.S."/>
            <person name="Sconiers W.B."/>
            <person name="Coleman S.T."/>
            <person name="Riley H.L."/>
            <person name="Garlena R.A."/>
            <person name="Russell D.A."/>
            <person name="Pope W.H."/>
            <person name="Jacobs-Sera D."/>
            <person name="Hatfull G.F."/>
        </authorList>
    </citation>
    <scope>NUCLEOTIDE SEQUENCE [LARGE SCALE GENOMIC DNA]</scope>
</reference>
<evidence type="ECO:0000256" key="5">
    <source>
        <dbReference type="SAM" id="Phobius"/>
    </source>
</evidence>
<gene>
    <name evidence="6" type="primary">71</name>
    <name evidence="6" type="ORF">SEA_AVAZAK_71</name>
</gene>
<accession>A0A649V6P1</accession>
<feature type="transmembrane region" description="Helical" evidence="5">
    <location>
        <begin position="48"/>
        <end position="65"/>
    </location>
</feature>
<comment type="subcellular location">
    <subcellularLocation>
        <location evidence="1">Membrane</location>
        <topology evidence="1">Multi-pass membrane protein</topology>
    </subcellularLocation>
</comment>
<evidence type="ECO:0000313" key="7">
    <source>
        <dbReference type="Proteomes" id="UP000425472"/>
    </source>
</evidence>